<evidence type="ECO:0000313" key="18">
    <source>
        <dbReference type="EMBL" id="QAX91646.1"/>
    </source>
</evidence>
<dbReference type="Gene3D" id="3.30.70.270">
    <property type="match status" value="2"/>
</dbReference>
<evidence type="ECO:0000259" key="16">
    <source>
        <dbReference type="PROSITE" id="PS50878"/>
    </source>
</evidence>
<keyword evidence="8" id="KW-0378">Hydrolase</keyword>
<evidence type="ECO:0000256" key="4">
    <source>
        <dbReference type="ARBA" id="ARBA00022695"/>
    </source>
</evidence>
<dbReference type="EC" id="2.7.7.49" evidence="1"/>
<dbReference type="GO" id="GO:0003964">
    <property type="term" value="F:RNA-directed DNA polymerase activity"/>
    <property type="evidence" value="ECO:0007669"/>
    <property type="project" value="UniProtKB-KW"/>
</dbReference>
<evidence type="ECO:0000256" key="10">
    <source>
        <dbReference type="ARBA" id="ARBA00022918"/>
    </source>
</evidence>
<evidence type="ECO:0000256" key="12">
    <source>
        <dbReference type="PROSITE-ProRule" id="PRU00047"/>
    </source>
</evidence>
<keyword evidence="11" id="KW-0233">DNA recombination</keyword>
<evidence type="ECO:0000259" key="17">
    <source>
        <dbReference type="PROSITE" id="PS50879"/>
    </source>
</evidence>
<feature type="domain" description="RNase H type-1" evidence="17">
    <location>
        <begin position="1672"/>
        <end position="1807"/>
    </location>
</feature>
<feature type="region of interest" description="Disordered" evidence="14">
    <location>
        <begin position="1847"/>
        <end position="1935"/>
    </location>
</feature>
<evidence type="ECO:0000256" key="13">
    <source>
        <dbReference type="SAM" id="Coils"/>
    </source>
</evidence>
<dbReference type="GO" id="GO:0004523">
    <property type="term" value="F:RNA-DNA hybrid ribonuclease activity"/>
    <property type="evidence" value="ECO:0007669"/>
    <property type="project" value="InterPro"/>
</dbReference>
<keyword evidence="4" id="KW-0548">Nucleotidyltransferase</keyword>
<evidence type="ECO:0000256" key="6">
    <source>
        <dbReference type="ARBA" id="ARBA00022750"/>
    </source>
</evidence>
<dbReference type="Pfam" id="PF17917">
    <property type="entry name" value="RT_RNaseH"/>
    <property type="match status" value="1"/>
</dbReference>
<keyword evidence="7" id="KW-0255">Endonuclease</keyword>
<evidence type="ECO:0000256" key="3">
    <source>
        <dbReference type="ARBA" id="ARBA00022679"/>
    </source>
</evidence>
<reference evidence="18" key="1">
    <citation type="submission" date="2018-10" db="EMBL/GenBank/DDBJ databases">
        <title>Complete genome sequence of a tentative new member of the genus Badnavirus identified in Codonopsis lanceolata.</title>
        <authorList>
            <person name="Lim S."/>
            <person name="Moon J.S."/>
        </authorList>
    </citation>
    <scope>NUCLEOTIDE SEQUENCE [LARGE SCALE GENOMIC DNA]</scope>
    <source>
        <strain evidence="18">Muju</strain>
    </source>
</reference>
<dbReference type="RefSeq" id="YP_010796425.1">
    <property type="nucleotide sequence ID" value="NC_076023.1"/>
</dbReference>
<dbReference type="PANTHER" id="PTHR33064:SF37">
    <property type="entry name" value="RIBONUCLEASE H"/>
    <property type="match status" value="1"/>
</dbReference>
<dbReference type="GO" id="GO:0006508">
    <property type="term" value="P:proteolysis"/>
    <property type="evidence" value="ECO:0007669"/>
    <property type="project" value="UniProtKB-KW"/>
</dbReference>
<keyword evidence="12" id="KW-0479">Metal-binding</keyword>
<dbReference type="PROSITE" id="PS50879">
    <property type="entry name" value="RNASE_H_1"/>
    <property type="match status" value="1"/>
</dbReference>
<dbReference type="SUPFAM" id="SSF56672">
    <property type="entry name" value="DNA/RNA polymerases"/>
    <property type="match status" value="1"/>
</dbReference>
<dbReference type="Proteomes" id="UP000503365">
    <property type="component" value="Segment"/>
</dbReference>
<dbReference type="GO" id="GO:0008270">
    <property type="term" value="F:zinc ion binding"/>
    <property type="evidence" value="ECO:0007669"/>
    <property type="project" value="UniProtKB-KW"/>
</dbReference>
<keyword evidence="19" id="KW-1185">Reference proteome</keyword>
<keyword evidence="9" id="KW-0460">Magnesium</keyword>
<dbReference type="PROSITE" id="PS50158">
    <property type="entry name" value="ZF_CCHC"/>
    <property type="match status" value="1"/>
</dbReference>
<feature type="compositionally biased region" description="Polar residues" evidence="14">
    <location>
        <begin position="1909"/>
        <end position="1925"/>
    </location>
</feature>
<dbReference type="InterPro" id="IPR041373">
    <property type="entry name" value="RT_RNaseH"/>
</dbReference>
<dbReference type="PANTHER" id="PTHR33064">
    <property type="entry name" value="POL PROTEIN"/>
    <property type="match status" value="1"/>
</dbReference>
<evidence type="ECO:0000256" key="2">
    <source>
        <dbReference type="ARBA" id="ARBA00022670"/>
    </source>
</evidence>
<feature type="region of interest" description="Disordered" evidence="14">
    <location>
        <begin position="522"/>
        <end position="548"/>
    </location>
</feature>
<feature type="domain" description="Reverse transcriptase" evidence="16">
    <location>
        <begin position="1391"/>
        <end position="1581"/>
    </location>
</feature>
<keyword evidence="2" id="KW-0645">Protease</keyword>
<accession>A0A411AUF9</accession>
<dbReference type="InterPro" id="IPR002156">
    <property type="entry name" value="RNaseH_domain"/>
</dbReference>
<feature type="region of interest" description="Disordered" evidence="14">
    <location>
        <begin position="383"/>
        <end position="443"/>
    </location>
</feature>
<evidence type="ECO:0000256" key="14">
    <source>
        <dbReference type="SAM" id="MobiDB-lite"/>
    </source>
</evidence>
<evidence type="ECO:0000259" key="15">
    <source>
        <dbReference type="PROSITE" id="PS50158"/>
    </source>
</evidence>
<dbReference type="InterPro" id="IPR018061">
    <property type="entry name" value="Retropepsins"/>
</dbReference>
<sequence>MATTRGVKQLPAATDGSSTSTAPTTPDDQIRGYRRIQRARHQAQRALASTFSRDYRETLERQLNPDQELSLSRDRRANLVPAEVLYSHNNTEARNRVYQHYEEIRDHIVDSQRDLRFIEETSYERLRREGMHHIHVGMMMVRIQMLHRVDAGISAMIVFRDTRWNDDRQIISAMTISMTRGAQLVYAIPDLMLSIHDFYNHIQISVVTRGYGTGWTGGDSNMIITRSLVGRITNTSQANFSYQIQGVADYLASRGVQGVPGQPWTEVNRSGEWELRPSTILAPLQVPTEVISRVSGGGNISLRFAGFRDQPTPITPAQEEEGIIPEGDENTHYAMVLLLDEEDFADPEEVRKYEWQQRKERETEANGWYTHVERNGFEFKVRMKSQTTDDRPIIATGWGTEDDEGPRPPSPEILYPQRRKEPVKKAWKPKGSSSSNNPFSDLDLTKKDSLVSSWLSQLGSSCSDKESSGGEDSPQYDSSNGETEISAKAYAFKEAVELDYPQKVEEALKGLDNLEYAYPAADTSSGVTGENSGPRREQQFIPPNTGNVHYQPANTNVYPEPVNTHPLLDTGYRKQGRYGKPLSPWHLPSAQSTQGAILVLPKEIASHADALAMWENITLNMLREMTFDSLQEKVEYIENLLGPREKEAWVTWRMVYSAEYATLITVADEPRNVTSAVKRVLGVSDPYTGNLHAQNTAYAELERLQCPDLGSIPPFLFRYYELAAQSGKMWAGTELSDKLFRKLPPEIGPTIIKEYSERYPGMTVGVNARIQFISEFVQNLCKQAELQRKLKNLNFCKNIPMPGYYETGSGRKKYGIRKAKTYKGKPHDTHVKVIKNKYKSSYKSEGRKCKCFLCGIEGHFARECPKKYVKPERAAYFEGLGIDTNWDVVSVEPGEPDNDDICSISEGENCNMEDLSAFKTQLPYPVEPSYDHYAFVVVSIPDFTKSTNAAWRVQRPLPGTQKTCTHDWSDTVVVKGQQECGICGQNTEYGRRATCTTCNLNICAFCAGLEYGIKMVPKADSRSSYKYQSRDELIASLYEHNAYLLKQVAALTQEVQQLRETLELNKDADFIFFPDASFSDDKDFFTGGGGYYPYSKPSTSKVVRTLVEELDEVLTEEQLRGQKVPAAEGPEMEEKGKEHALALTEAEMNECAHPEMPIGGNNKLYHVVVSFRIPPPKGGTKFIEFSVNAIIDTGCTCCSLDIKKVPEEAIEEAKQVQAMAGINSTTRVTKRLRNGKMIMAGTEFYTPYISVFEMKCEKIDMLIGCNFIRAMKGGLRLEGTEVTFYKTVTTIQTTLESQRVAYLEELIEEEDLKQEMAMSLKEAEIGLGNKRLLEELKEQGFIGDDPLKHWSKNEVKCKLDIINPEITIEDKPLSHLTLEDKAAYQRHIDALLALKVIRPSTSRHRTAAFIVKSGTTVDPITGEEKRGKERMVFNYKMLNDNTYKDQYTLPGINSIIKSLGTAKIYSKFDLKSGFHQVVMEEESIPWTAFVCPAGLFEWLVMPFGLKNAPAIFQRKMDNCFKGTEAFIAVYIDDILVFSNSIKEHEEHLKIMLNICKRNGLVLSPTKMKIACTEVDFLGAKITGGKVSLQAHIIKKIAQVDDKDLQSLKGLRSWLGVLNYARNYIPKCGTLLGPLYSKTSEHGDRRWKKADWEIVAKIKKPVTELPDLELPPPDAYIVLETDGCMEGWGGVCKWKAAKGSSKGTEKVCSYASGKFPVIKSTIDAEIFAVMELLEKFKIFYLDKREITIRTDCQAIISFYEKMVDRKPSRVRWIGFCDYITNTGITVVFEHIKGEHNQLADQLSRLAQQVTALKKEEIPAQAHKAITTLAQGNFAHLGLLSKVVKVLESSPAHSKRPNKQFSGVLISSPEYPKDESLSNRPTRHFPEPINKGPPSPKKLTPKPVSLKPTLTMASSYPGNNPSSSLPNRLTPEERAAENQRQQAVEARELAILRNHDPYLRFHWLVDESHKTPMEVQKMDAIRLCMKKAELEVAEKLKEALEEFSSIVLIKMTETARFATKDNYWGDWLPTMNESVREIEQLSEGISQVIKKVTDYHL</sequence>
<dbReference type="InterPro" id="IPR036397">
    <property type="entry name" value="RNaseH_sf"/>
</dbReference>
<dbReference type="InterPro" id="IPR000477">
    <property type="entry name" value="RT_dom"/>
</dbReference>
<dbReference type="Gene3D" id="3.10.10.10">
    <property type="entry name" value="HIV Type 1 Reverse Transcriptase, subunit A, domain 1"/>
    <property type="match status" value="1"/>
</dbReference>
<dbReference type="Pfam" id="PF00078">
    <property type="entry name" value="RVT_1"/>
    <property type="match status" value="1"/>
</dbReference>
<dbReference type="GO" id="GO:0004190">
    <property type="term" value="F:aspartic-type endopeptidase activity"/>
    <property type="evidence" value="ECO:0007669"/>
    <property type="project" value="UniProtKB-KW"/>
</dbReference>
<dbReference type="Gene3D" id="3.30.420.10">
    <property type="entry name" value="Ribonuclease H-like superfamily/Ribonuclease H"/>
    <property type="match status" value="1"/>
</dbReference>
<feature type="compositionally biased region" description="Polar residues" evidence="14">
    <location>
        <begin position="522"/>
        <end position="531"/>
    </location>
</feature>
<dbReference type="GeneID" id="80533912"/>
<keyword evidence="13" id="KW-0175">Coiled coil</keyword>
<feature type="compositionally biased region" description="Low complexity" evidence="14">
    <location>
        <begin position="11"/>
        <end position="27"/>
    </location>
</feature>
<dbReference type="InterPro" id="IPR036875">
    <property type="entry name" value="Znf_CCHC_sf"/>
</dbReference>
<dbReference type="InterPro" id="IPR043502">
    <property type="entry name" value="DNA/RNA_pol_sf"/>
</dbReference>
<dbReference type="PROSITE" id="PS50878">
    <property type="entry name" value="RT_POL"/>
    <property type="match status" value="1"/>
</dbReference>
<dbReference type="SMART" id="SM00343">
    <property type="entry name" value="ZnF_C2HC"/>
    <property type="match status" value="1"/>
</dbReference>
<dbReference type="EMBL" id="MK044821">
    <property type="protein sequence ID" value="QAX91646.1"/>
    <property type="molecule type" value="Genomic_DNA"/>
</dbReference>
<keyword evidence="12" id="KW-0862">Zinc</keyword>
<feature type="coiled-coil region" evidence="13">
    <location>
        <begin position="1041"/>
        <end position="1068"/>
    </location>
</feature>
<dbReference type="SUPFAM" id="SSF57756">
    <property type="entry name" value="Retrovirus zinc finger-like domains"/>
    <property type="match status" value="1"/>
</dbReference>
<dbReference type="InterPro" id="IPR001878">
    <property type="entry name" value="Znf_CCHC"/>
</dbReference>
<evidence type="ECO:0000256" key="7">
    <source>
        <dbReference type="ARBA" id="ARBA00022759"/>
    </source>
</evidence>
<name>A0A411AUF9_9VIRU</name>
<protein>
    <recommendedName>
        <fullName evidence="1">RNA-directed DNA polymerase</fullName>
        <ecNumber evidence="1">2.7.7.49</ecNumber>
    </recommendedName>
</protein>
<keyword evidence="12" id="KW-0863">Zinc-finger</keyword>
<dbReference type="InterPro" id="IPR021109">
    <property type="entry name" value="Peptidase_aspartic_dom_sf"/>
</dbReference>
<organism evidence="18">
    <name type="scientific">Codonopsis vein clearing virus</name>
    <dbReference type="NCBI Taxonomy" id="2510980"/>
    <lineage>
        <taxon>Viruses</taxon>
        <taxon>Riboviria</taxon>
        <taxon>Pararnavirae</taxon>
        <taxon>Artverviricota</taxon>
        <taxon>Revtraviricetes</taxon>
        <taxon>Ortervirales</taxon>
        <taxon>Caulimoviridae</taxon>
        <taxon>Badnavirus</taxon>
        <taxon>Badnavirus venacodonopsis</taxon>
    </lineage>
</organism>
<feature type="region of interest" description="Disordered" evidence="14">
    <location>
        <begin position="459"/>
        <end position="481"/>
    </location>
</feature>
<evidence type="ECO:0000313" key="19">
    <source>
        <dbReference type="Proteomes" id="UP000503365"/>
    </source>
</evidence>
<feature type="compositionally biased region" description="Basic and acidic residues" evidence="14">
    <location>
        <begin position="383"/>
        <end position="392"/>
    </location>
</feature>
<proteinExistence type="predicted"/>
<keyword evidence="6" id="KW-0064">Aspartyl protease</keyword>
<dbReference type="InterPro" id="IPR043128">
    <property type="entry name" value="Rev_trsase/Diguanyl_cyclase"/>
</dbReference>
<feature type="region of interest" description="Disordered" evidence="14">
    <location>
        <begin position="1"/>
        <end position="30"/>
    </location>
</feature>
<evidence type="ECO:0000256" key="11">
    <source>
        <dbReference type="ARBA" id="ARBA00023172"/>
    </source>
</evidence>
<dbReference type="Gene3D" id="2.40.70.10">
    <property type="entry name" value="Acid Proteases"/>
    <property type="match status" value="1"/>
</dbReference>
<dbReference type="Pfam" id="PF22909">
    <property type="entry name" value="Caulimovir_coat_dom"/>
    <property type="match status" value="1"/>
</dbReference>
<dbReference type="KEGG" id="vg:80533912"/>
<evidence type="ECO:0000256" key="8">
    <source>
        <dbReference type="ARBA" id="ARBA00022801"/>
    </source>
</evidence>
<keyword evidence="3" id="KW-0808">Transferase</keyword>
<dbReference type="GO" id="GO:0006310">
    <property type="term" value="P:DNA recombination"/>
    <property type="evidence" value="ECO:0007669"/>
    <property type="project" value="UniProtKB-KW"/>
</dbReference>
<dbReference type="InterPro" id="IPR051320">
    <property type="entry name" value="Viral_Replic_Matur_Polypro"/>
</dbReference>
<dbReference type="Pfam" id="PF00077">
    <property type="entry name" value="RVP"/>
    <property type="match status" value="1"/>
</dbReference>
<dbReference type="SMR" id="A0A411AUF9"/>
<evidence type="ECO:0000256" key="5">
    <source>
        <dbReference type="ARBA" id="ARBA00022722"/>
    </source>
</evidence>
<feature type="domain" description="CCHC-type" evidence="15">
    <location>
        <begin position="850"/>
        <end position="866"/>
    </location>
</feature>
<keyword evidence="10" id="KW-0695">RNA-directed DNA polymerase</keyword>
<evidence type="ECO:0000256" key="9">
    <source>
        <dbReference type="ARBA" id="ARBA00022842"/>
    </source>
</evidence>
<evidence type="ECO:0000256" key="1">
    <source>
        <dbReference type="ARBA" id="ARBA00012493"/>
    </source>
</evidence>
<dbReference type="Pfam" id="PF00098">
    <property type="entry name" value="zf-CCHC"/>
    <property type="match status" value="1"/>
</dbReference>
<keyword evidence="5" id="KW-0540">Nuclease</keyword>
<dbReference type="Gene3D" id="4.10.60.10">
    <property type="entry name" value="Zinc finger, CCHC-type"/>
    <property type="match status" value="1"/>
</dbReference>
<dbReference type="GO" id="GO:0003676">
    <property type="term" value="F:nucleic acid binding"/>
    <property type="evidence" value="ECO:0007669"/>
    <property type="project" value="InterPro"/>
</dbReference>
<dbReference type="CDD" id="cd01647">
    <property type="entry name" value="RT_LTR"/>
    <property type="match status" value="1"/>
</dbReference>